<name>A0A4S8MMV3_DENBC</name>
<evidence type="ECO:0000313" key="3">
    <source>
        <dbReference type="Proteomes" id="UP000297245"/>
    </source>
</evidence>
<evidence type="ECO:0000313" key="2">
    <source>
        <dbReference type="EMBL" id="THV03879.1"/>
    </source>
</evidence>
<evidence type="ECO:0008006" key="4">
    <source>
        <dbReference type="Google" id="ProtNLM"/>
    </source>
</evidence>
<feature type="region of interest" description="Disordered" evidence="1">
    <location>
        <begin position="1353"/>
        <end position="1406"/>
    </location>
</feature>
<feature type="compositionally biased region" description="Polar residues" evidence="1">
    <location>
        <begin position="1254"/>
        <end position="1263"/>
    </location>
</feature>
<feature type="compositionally biased region" description="Polar residues" evidence="1">
    <location>
        <begin position="1119"/>
        <end position="1134"/>
    </location>
</feature>
<dbReference type="Proteomes" id="UP000297245">
    <property type="component" value="Unassembled WGS sequence"/>
</dbReference>
<dbReference type="EMBL" id="ML179062">
    <property type="protein sequence ID" value="THV03879.1"/>
    <property type="molecule type" value="Genomic_DNA"/>
</dbReference>
<feature type="compositionally biased region" description="Acidic residues" evidence="1">
    <location>
        <begin position="482"/>
        <end position="492"/>
    </location>
</feature>
<dbReference type="SUPFAM" id="SSF48371">
    <property type="entry name" value="ARM repeat"/>
    <property type="match status" value="1"/>
</dbReference>
<sequence>MSLPTPPKTSHRESKENRVPGPRVVWSQHNQYHSLSSPPRLPVCTSALRVLPARSILKKPSHPILPLIDVDEQREVTPEPSNPLHDSSYLKSSVTKIISSKSTLGDLITAYSVLTARIRSTIGDQIDSGCPLLEPLRDNRDVLYTCVVRDVARALIDPLEGECESKESRPVLLPSPTNSPRKKRCMTAEQAKYGRDLCTSSQSVLRLLNLIFTLPAVFSVFTDKQLKQILTQVLSIPLAESLPTPNARKTCAISILVIQSQRLPAEVLAPAKDRIAYCLRRGIDGELGKEGKKGSANDGLKAVHELSIYQPFTFVPAFAQLLPSILNNLLAPTLALRIQACNALSGLVLGSITLSPSYDHTRMSAHVATFLTIIPTSKPSPSKASPTKCTPSTESPICRTLRTTLNAVDPVHVAQGPVWALNVLANCIVLLGPALYTDVRLSRIITSLLALTMRHKKSSVRALACAVWRCVTWTYYQPLLPEDPDAEAEPEDPLSPTKTKGESRTALWRLIGSVVSMGSGVSTVAACVGSETGEDGLKHALQVLNQMIDKNTEFKDAMRTIAQLVSFETLPAGWHMIQMLPDKLFSASGGLLTSDLETLQKTVRPILAQCPGVRDVRPLTEEELTTEVLEDFFKLWKRAAFFSENIENHMDVIEETWTALLKAGKKICEDAGEDESWIAQKATDILFQIIENSEPETTPESSKASQRTVFDTSRPKQRTRFSPAKKLNLMRALWAWAKNILCAEQLEQHGQRLLGGLMNNEEDWTDDGDLARTQWAAFCAELSISCELDSLKAFWGYRIISDIDPWVWNWTPELRSQVWVKFVKVWHDNKRATWEGSLLLLTIPFAEQHAWDMRGEELTAWDKLLARVVDKAWDYGLDALSVIDQVAQDAGSRCNTTFTSLTRVVDMMLNKVDLSEAQEVPENFVELITDTLRSSYPPEPRNLSLSMWMIRSIVRFIELCPGNLLLNLMETMQEGLVLWISDEYQVMNGDDYELDILPLYQTIMLGLQAIPQTKDTFESLYTLLEAIFLGRLDKPEAVLDTFNDFWKYASCECIPNVAWPPKVQEYFNIEYLPSNGVGDIQVSSKGTPIKQAPIETVPSPTVLSASGGFVGQIIASQPDSEPTPVLLQSPTILSTPTKRLRPKTPPLPDATSELVQFALFRSPTKRQSSVKNGSPTSPSKRRRVEKENDSPVQVKSRLTSKKRRLSDPDDMESRVLKKARLETRVLAPLLQPIGGLVIDETKITDEIDDISKSGSTRNGTSHASRSDRLFTPSPRKRKAMLLDSVEVPSIKEINRRRRAEDATRPIKLCEVAAEQQHVPNTPEAPIADHNELISSPRIPEMLDFGSDDSMMSVNDCSCSNEPQRLSSDDDPHIGQVTPRHLTSPPLRRGRELSDPPSDDSYEPASPSRDIVLRRLKRHAINQKIVRPLAMV</sequence>
<reference evidence="2 3" key="1">
    <citation type="journal article" date="2019" name="Nat. Ecol. Evol.">
        <title>Megaphylogeny resolves global patterns of mushroom evolution.</title>
        <authorList>
            <person name="Varga T."/>
            <person name="Krizsan K."/>
            <person name="Foldi C."/>
            <person name="Dima B."/>
            <person name="Sanchez-Garcia M."/>
            <person name="Sanchez-Ramirez S."/>
            <person name="Szollosi G.J."/>
            <person name="Szarkandi J.G."/>
            <person name="Papp V."/>
            <person name="Albert L."/>
            <person name="Andreopoulos W."/>
            <person name="Angelini C."/>
            <person name="Antonin V."/>
            <person name="Barry K.W."/>
            <person name="Bougher N.L."/>
            <person name="Buchanan P."/>
            <person name="Buyck B."/>
            <person name="Bense V."/>
            <person name="Catcheside P."/>
            <person name="Chovatia M."/>
            <person name="Cooper J."/>
            <person name="Damon W."/>
            <person name="Desjardin D."/>
            <person name="Finy P."/>
            <person name="Geml J."/>
            <person name="Haridas S."/>
            <person name="Hughes K."/>
            <person name="Justo A."/>
            <person name="Karasinski D."/>
            <person name="Kautmanova I."/>
            <person name="Kiss B."/>
            <person name="Kocsube S."/>
            <person name="Kotiranta H."/>
            <person name="LaButti K.M."/>
            <person name="Lechner B.E."/>
            <person name="Liimatainen K."/>
            <person name="Lipzen A."/>
            <person name="Lukacs Z."/>
            <person name="Mihaltcheva S."/>
            <person name="Morgado L.N."/>
            <person name="Niskanen T."/>
            <person name="Noordeloos M.E."/>
            <person name="Ohm R.A."/>
            <person name="Ortiz-Santana B."/>
            <person name="Ovrebo C."/>
            <person name="Racz N."/>
            <person name="Riley R."/>
            <person name="Savchenko A."/>
            <person name="Shiryaev A."/>
            <person name="Soop K."/>
            <person name="Spirin V."/>
            <person name="Szebenyi C."/>
            <person name="Tomsovsky M."/>
            <person name="Tulloss R.E."/>
            <person name="Uehling J."/>
            <person name="Grigoriev I.V."/>
            <person name="Vagvolgyi C."/>
            <person name="Papp T."/>
            <person name="Martin F.M."/>
            <person name="Miettinen O."/>
            <person name="Hibbett D.S."/>
            <person name="Nagy L.G."/>
        </authorList>
    </citation>
    <scope>NUCLEOTIDE SEQUENCE [LARGE SCALE GENOMIC DNA]</scope>
    <source>
        <strain evidence="2 3">CBS 962.96</strain>
    </source>
</reference>
<feature type="region of interest" description="Disordered" evidence="1">
    <location>
        <begin position="1119"/>
        <end position="1149"/>
    </location>
</feature>
<feature type="region of interest" description="Disordered" evidence="1">
    <location>
        <begin position="1"/>
        <end position="22"/>
    </location>
</feature>
<proteinExistence type="predicted"/>
<accession>A0A4S8MMV3</accession>
<evidence type="ECO:0000256" key="1">
    <source>
        <dbReference type="SAM" id="MobiDB-lite"/>
    </source>
</evidence>
<feature type="region of interest" description="Disordered" evidence="1">
    <location>
        <begin position="482"/>
        <end position="502"/>
    </location>
</feature>
<gene>
    <name evidence="2" type="ORF">K435DRAFT_747426</name>
</gene>
<feature type="region of interest" description="Disordered" evidence="1">
    <location>
        <begin position="1161"/>
        <end position="1212"/>
    </location>
</feature>
<dbReference type="OrthoDB" id="2591260at2759"/>
<dbReference type="InterPro" id="IPR016024">
    <property type="entry name" value="ARM-type_fold"/>
</dbReference>
<feature type="compositionally biased region" description="Polar residues" evidence="1">
    <location>
        <begin position="1165"/>
        <end position="1178"/>
    </location>
</feature>
<feature type="compositionally biased region" description="Polar residues" evidence="1">
    <location>
        <begin position="1353"/>
        <end position="1365"/>
    </location>
</feature>
<keyword evidence="3" id="KW-1185">Reference proteome</keyword>
<organism evidence="2 3">
    <name type="scientific">Dendrothele bispora (strain CBS 962.96)</name>
    <dbReference type="NCBI Taxonomy" id="1314807"/>
    <lineage>
        <taxon>Eukaryota</taxon>
        <taxon>Fungi</taxon>
        <taxon>Dikarya</taxon>
        <taxon>Basidiomycota</taxon>
        <taxon>Agaricomycotina</taxon>
        <taxon>Agaricomycetes</taxon>
        <taxon>Agaricomycetidae</taxon>
        <taxon>Agaricales</taxon>
        <taxon>Agaricales incertae sedis</taxon>
        <taxon>Dendrothele</taxon>
    </lineage>
</organism>
<protein>
    <recommendedName>
        <fullName evidence="4">Telomere-associated protein Rif1 N-terminal domain-containing protein</fullName>
    </recommendedName>
</protein>
<feature type="region of interest" description="Disordered" evidence="1">
    <location>
        <begin position="1249"/>
        <end position="1275"/>
    </location>
</feature>